<sequence>MYFSGAIRAGRNDVQIYHNLILYLKGFGKVLTEFVGDEATREEGEVRLKDSEIHKRDMELLKEADIVVAEVTTPSLGVGYEIGVAVENKKPILCLYRPGNGKLLSAMISGSPSIVVGHYDTIEDAKDIIKKFFKKVGG</sequence>
<comment type="caution">
    <text evidence="6">Lacks conserved residue(s) required for the propagation of feature annotation.</text>
</comment>
<evidence type="ECO:0000256" key="5">
    <source>
        <dbReference type="ARBA" id="ARBA00047460"/>
    </source>
</evidence>
<dbReference type="InterPro" id="IPR007710">
    <property type="entry name" value="Nucleoside_deoxyribTrfase"/>
</dbReference>
<dbReference type="Pfam" id="PF05014">
    <property type="entry name" value="Nuc_deoxyrib_tr"/>
    <property type="match status" value="1"/>
</dbReference>
<dbReference type="SUPFAM" id="SSF52309">
    <property type="entry name" value="N-(deoxy)ribosyltransferase-like"/>
    <property type="match status" value="1"/>
</dbReference>
<keyword evidence="4 6" id="KW-0326">Glycosidase</keyword>
<dbReference type="Gene3D" id="3.40.50.450">
    <property type="match status" value="1"/>
</dbReference>
<evidence type="ECO:0000256" key="1">
    <source>
        <dbReference type="ARBA" id="ARBA00011407"/>
    </source>
</evidence>
<comment type="subunit">
    <text evidence="1 6">Monomer and homodimer.</text>
</comment>
<name>A0A7C5DAK0_UNCW3</name>
<feature type="binding site" evidence="6">
    <location>
        <begin position="105"/>
        <end position="107"/>
    </location>
    <ligand>
        <name>substrate</name>
        <note>ligand shared between homodimeric partners</note>
    </ligand>
</feature>
<comment type="catalytic activity">
    <reaction evidence="5">
        <text>5-hydroxymethyl-dUMP + H2O = 5-hydroxymethyluracil + 2-deoxy-D-ribose 5-phosphate</text>
        <dbReference type="Rhea" id="RHEA:77099"/>
        <dbReference type="ChEBI" id="CHEBI:15377"/>
        <dbReference type="ChEBI" id="CHEBI:16964"/>
        <dbReference type="ChEBI" id="CHEBI:62877"/>
        <dbReference type="ChEBI" id="CHEBI:90409"/>
    </reaction>
    <physiologicalReaction direction="left-to-right" evidence="5">
        <dbReference type="Rhea" id="RHEA:77100"/>
    </physiologicalReaction>
</comment>
<dbReference type="AlphaFoldDB" id="A0A7C5DAK0"/>
<dbReference type="PANTHER" id="PTHR15364:SF0">
    <property type="entry name" value="2'-DEOXYNUCLEOSIDE 5'-PHOSPHATE N-HYDROLASE 1"/>
    <property type="match status" value="1"/>
</dbReference>
<dbReference type="GO" id="GO:0009117">
    <property type="term" value="P:nucleotide metabolic process"/>
    <property type="evidence" value="ECO:0007669"/>
    <property type="project" value="UniProtKB-KW"/>
</dbReference>
<keyword evidence="3 6" id="KW-0546">Nucleotide metabolism</keyword>
<organism evidence="7">
    <name type="scientific">candidate division WOR-3 bacterium</name>
    <dbReference type="NCBI Taxonomy" id="2052148"/>
    <lineage>
        <taxon>Bacteria</taxon>
        <taxon>Bacteria division WOR-3</taxon>
    </lineage>
</organism>
<proteinExistence type="inferred from homology"/>
<comment type="catalytic activity">
    <reaction evidence="6">
        <text>a pyrimidine 2'-deoxyribonucleoside 5'-phosphate + H2O = a pyrimidine nucleobase + 2-deoxy-D-ribose 5-phosphate</text>
        <dbReference type="Rhea" id="RHEA:57852"/>
        <dbReference type="ChEBI" id="CHEBI:15377"/>
        <dbReference type="ChEBI" id="CHEBI:26432"/>
        <dbReference type="ChEBI" id="CHEBI:62877"/>
        <dbReference type="ChEBI" id="CHEBI:142209"/>
    </reaction>
</comment>
<reference evidence="7" key="1">
    <citation type="journal article" date="2020" name="mSystems">
        <title>Genome- and Community-Level Interaction Insights into Carbon Utilization and Element Cycling Functions of Hydrothermarchaeota in Hydrothermal Sediment.</title>
        <authorList>
            <person name="Zhou Z."/>
            <person name="Liu Y."/>
            <person name="Xu W."/>
            <person name="Pan J."/>
            <person name="Luo Z.H."/>
            <person name="Li M."/>
        </authorList>
    </citation>
    <scope>NUCLEOTIDE SEQUENCE [LARGE SCALE GENOMIC DNA]</scope>
    <source>
        <strain evidence="7">HyVt-74</strain>
    </source>
</reference>
<dbReference type="HAMAP" id="MF_03036">
    <property type="entry name" value="Nuc_phosphate_hydrolase"/>
    <property type="match status" value="1"/>
</dbReference>
<gene>
    <name evidence="7" type="ORF">ENL19_00705</name>
</gene>
<evidence type="ECO:0000256" key="3">
    <source>
        <dbReference type="ARBA" id="ARBA00023080"/>
    </source>
</evidence>
<evidence type="ECO:0000256" key="2">
    <source>
        <dbReference type="ARBA" id="ARBA00022801"/>
    </source>
</evidence>
<dbReference type="GO" id="GO:0009159">
    <property type="term" value="P:deoxyribonucleoside monophosphate catabolic process"/>
    <property type="evidence" value="ECO:0007669"/>
    <property type="project" value="InterPro"/>
</dbReference>
<dbReference type="EC" id="3.2.2.-" evidence="6"/>
<accession>A0A7C5DAK0</accession>
<dbReference type="Proteomes" id="UP000886110">
    <property type="component" value="Unassembled WGS sequence"/>
</dbReference>
<evidence type="ECO:0000256" key="4">
    <source>
        <dbReference type="ARBA" id="ARBA00023295"/>
    </source>
</evidence>
<comment type="similarity">
    <text evidence="6">Belongs to the 2'-deoxynucleoside 5'-phosphate N-hydrolase 1 family.</text>
</comment>
<evidence type="ECO:0000313" key="7">
    <source>
        <dbReference type="EMBL" id="HHE04562.1"/>
    </source>
</evidence>
<keyword evidence="2 6" id="KW-0378">Hydrolase</keyword>
<feature type="binding site" description="in other chain" evidence="6">
    <location>
        <position position="81"/>
    </location>
    <ligand>
        <name>substrate</name>
        <note>ligand shared between homodimeric partners</note>
    </ligand>
</feature>
<dbReference type="EMBL" id="DRTB01000048">
    <property type="protein sequence ID" value="HHE04562.1"/>
    <property type="molecule type" value="Genomic_DNA"/>
</dbReference>
<dbReference type="PANTHER" id="PTHR15364">
    <property type="entry name" value="2'-DEOXYNUCLEOSIDE 5'-PHOSPHATE N-HYDROLASE 1"/>
    <property type="match status" value="1"/>
</dbReference>
<protein>
    <recommendedName>
        <fullName evidence="6">Putative 2'-deoxynucleoside 5'-phosphate N-hydrolase 1</fullName>
        <ecNumber evidence="6">3.2.2.-</ecNumber>
    </recommendedName>
</protein>
<evidence type="ECO:0000256" key="6">
    <source>
        <dbReference type="HAMAP-Rule" id="MF_03036"/>
    </source>
</evidence>
<feature type="binding site" description="in other chain" evidence="6">
    <location>
        <position position="17"/>
    </location>
    <ligand>
        <name>substrate</name>
        <note>ligand shared between homodimeric partners</note>
    </ligand>
</feature>
<comment type="catalytic activity">
    <reaction evidence="6">
        <text>a purine 2'-deoxyribonucleoside 5'-phosphate + H2O = a purine nucleobase + 2-deoxy-D-ribose 5-phosphate</text>
        <dbReference type="Rhea" id="RHEA:51132"/>
        <dbReference type="ChEBI" id="CHEBI:15377"/>
        <dbReference type="ChEBI" id="CHEBI:26386"/>
        <dbReference type="ChEBI" id="CHEBI:62877"/>
        <dbReference type="ChEBI" id="CHEBI:142198"/>
    </reaction>
</comment>
<dbReference type="InterPro" id="IPR051239">
    <property type="entry name" value="2'-dNMP_N-hydrolase"/>
</dbReference>
<comment type="caution">
    <text evidence="7">The sequence shown here is derived from an EMBL/GenBank/DDBJ whole genome shotgun (WGS) entry which is preliminary data.</text>
</comment>
<dbReference type="GO" id="GO:0009116">
    <property type="term" value="P:nucleoside metabolic process"/>
    <property type="evidence" value="ECO:0007669"/>
    <property type="project" value="UniProtKB-UniRule"/>
</dbReference>
<dbReference type="GO" id="GO:0070694">
    <property type="term" value="F:5-hydroxymethyl-dUMP N-hydrolase activity"/>
    <property type="evidence" value="ECO:0007669"/>
    <property type="project" value="InterPro"/>
</dbReference>
<comment type="function">
    <text evidence="6">Catalyzes the cleavage of the N-glycosidic bond of deoxyribonucleoside 5'-monophosphates to yield deoxyribose 5-phosphate and a purine or pyrimidine base.</text>
</comment>
<dbReference type="InterPro" id="IPR028607">
    <property type="entry name" value="DNPH1"/>
</dbReference>